<sequence>MTNNFNYVIIKVINKQFGFSENHIFFGKKCCSQMVPFLWSLPNNYNNLFFLMYNKINSGS</sequence>
<accession>B1VA07</accession>
<dbReference type="KEGG" id="pal:PA0445"/>
<reference evidence="1 2" key="1">
    <citation type="journal article" date="2008" name="J. Bacteriol.">
        <title>Comparative genome analysis of 'Candidatus Phytoplasma australiense' (subgroup tuf-Australia I; rp-A) and 'Ca. Phytoplasma asteris' strains OY-M and AY-WB.</title>
        <authorList>
            <person name="Tran-Nguyen L.T."/>
            <person name="Kube M."/>
            <person name="Schneider B."/>
            <person name="Reinhardt R."/>
            <person name="Gibb K.S."/>
        </authorList>
    </citation>
    <scope>NUCLEOTIDE SEQUENCE [LARGE SCALE GENOMIC DNA]</scope>
</reference>
<dbReference type="EMBL" id="AM422018">
    <property type="protein sequence ID" value="CAM11779.1"/>
    <property type="molecule type" value="Genomic_DNA"/>
</dbReference>
<protein>
    <submittedName>
        <fullName evidence="1">Uncharacterized protein</fullName>
    </submittedName>
</protein>
<dbReference type="AlphaFoldDB" id="B1VA07"/>
<evidence type="ECO:0000313" key="2">
    <source>
        <dbReference type="Proteomes" id="UP000008323"/>
    </source>
</evidence>
<dbReference type="Proteomes" id="UP000008323">
    <property type="component" value="Chromosome"/>
</dbReference>
<evidence type="ECO:0000313" key="1">
    <source>
        <dbReference type="EMBL" id="CAM11779.1"/>
    </source>
</evidence>
<gene>
    <name evidence="1" type="ordered locus">PA0445</name>
</gene>
<proteinExistence type="predicted"/>
<organism evidence="1 2">
    <name type="scientific">Phytoplasma australiense</name>
    <dbReference type="NCBI Taxonomy" id="59748"/>
    <lineage>
        <taxon>Bacteria</taxon>
        <taxon>Bacillati</taxon>
        <taxon>Mycoplasmatota</taxon>
        <taxon>Mollicutes</taxon>
        <taxon>Acholeplasmatales</taxon>
        <taxon>Acholeplasmataceae</taxon>
        <taxon>Candidatus Phytoplasma</taxon>
        <taxon>16SrXII (Stolbur group)</taxon>
    </lineage>
</organism>
<name>B1VA07_PHYAS</name>